<organism evidence="1">
    <name type="scientific">Tanacetum cinerariifolium</name>
    <name type="common">Dalmatian daisy</name>
    <name type="synonym">Chrysanthemum cinerariifolium</name>
    <dbReference type="NCBI Taxonomy" id="118510"/>
    <lineage>
        <taxon>Eukaryota</taxon>
        <taxon>Viridiplantae</taxon>
        <taxon>Streptophyta</taxon>
        <taxon>Embryophyta</taxon>
        <taxon>Tracheophyta</taxon>
        <taxon>Spermatophyta</taxon>
        <taxon>Magnoliopsida</taxon>
        <taxon>eudicotyledons</taxon>
        <taxon>Gunneridae</taxon>
        <taxon>Pentapetalae</taxon>
        <taxon>asterids</taxon>
        <taxon>campanulids</taxon>
        <taxon>Asterales</taxon>
        <taxon>Asteraceae</taxon>
        <taxon>Asteroideae</taxon>
        <taxon>Anthemideae</taxon>
        <taxon>Anthemidinae</taxon>
        <taxon>Tanacetum</taxon>
    </lineage>
</organism>
<reference evidence="1" key="1">
    <citation type="journal article" date="2019" name="Sci. Rep.">
        <title>Draft genome of Tanacetum cinerariifolium, the natural source of mosquito coil.</title>
        <authorList>
            <person name="Yamashiro T."/>
            <person name="Shiraishi A."/>
            <person name="Satake H."/>
            <person name="Nakayama K."/>
        </authorList>
    </citation>
    <scope>NUCLEOTIDE SEQUENCE</scope>
</reference>
<accession>A0A699XMK3</accession>
<feature type="non-terminal residue" evidence="1">
    <location>
        <position position="1"/>
    </location>
</feature>
<name>A0A699XMK3_TANCI</name>
<feature type="non-terminal residue" evidence="1">
    <location>
        <position position="78"/>
    </location>
</feature>
<comment type="caution">
    <text evidence="1">The sequence shown here is derived from an EMBL/GenBank/DDBJ whole genome shotgun (WGS) entry which is preliminary data.</text>
</comment>
<protein>
    <submittedName>
        <fullName evidence="1">Uncharacterized protein</fullName>
    </submittedName>
</protein>
<proteinExistence type="predicted"/>
<sequence>VPKPWQARRQLHVGGQQALAGARLLRGDGPVAGVAAAGQAQRAQLCRDVVQLAQARELAGQADAFELVGFALRQRFIG</sequence>
<dbReference type="AlphaFoldDB" id="A0A699XMK3"/>
<evidence type="ECO:0000313" key="1">
    <source>
        <dbReference type="EMBL" id="GFD59510.1"/>
    </source>
</evidence>
<dbReference type="EMBL" id="BKCJ011865901">
    <property type="protein sequence ID" value="GFD59510.1"/>
    <property type="molecule type" value="Genomic_DNA"/>
</dbReference>
<gene>
    <name evidence="1" type="ORF">Tci_931479</name>
</gene>